<evidence type="ECO:0000256" key="8">
    <source>
        <dbReference type="ARBA" id="ARBA00023128"/>
    </source>
</evidence>
<comment type="similarity">
    <text evidence="2 12">Belongs to the CybS family.</text>
</comment>
<keyword evidence="7 12" id="KW-1133">Transmembrane helix</keyword>
<evidence type="ECO:0000313" key="13">
    <source>
        <dbReference type="EMBL" id="VDO54269.1"/>
    </source>
</evidence>
<feature type="binding site" description="axial binding residue" evidence="11">
    <location>
        <position position="137"/>
    </location>
    <ligand>
        <name>heme b</name>
        <dbReference type="ChEBI" id="CHEBI:60344"/>
        <note>ligand shared with SDHC</note>
    </ligand>
    <ligandPart>
        <name>Fe</name>
        <dbReference type="ChEBI" id="CHEBI:18248"/>
    </ligandPart>
</feature>
<dbReference type="PANTHER" id="PTHR13337:SF2">
    <property type="entry name" value="SUCCINATE DEHYDROGENASE [UBIQUINONE] CYTOCHROME B SMALL SUBUNIT, MITOCHONDRIAL"/>
    <property type="match status" value="1"/>
</dbReference>
<dbReference type="InterPro" id="IPR007992">
    <property type="entry name" value="CybS"/>
</dbReference>
<sequence>MLAYSYQCRLLSTRLVTRSIVPICRPITQDHTLNSNKLGTGKENSRLIICFTFAILMTIASWVLTTVLDWAFAPSKPLIYLYFYYTAPAVQRTGLLPSYHWTFERILAASMLPLYPVALYMDTPMMNFIVVTAVSMHSYWGFDGVIKDYAFERRYGPALMPILRTLWKVMAGCGYAGLLYFNFNDIGFISAVKKLWAL</sequence>
<dbReference type="PANTHER" id="PTHR13337">
    <property type="entry name" value="SUCCINATE DEHYDROGENASE"/>
    <property type="match status" value="1"/>
</dbReference>
<organism evidence="13 14">
    <name type="scientific">Schistosoma margrebowiei</name>
    <dbReference type="NCBI Taxonomy" id="48269"/>
    <lineage>
        <taxon>Eukaryota</taxon>
        <taxon>Metazoa</taxon>
        <taxon>Spiralia</taxon>
        <taxon>Lophotrochozoa</taxon>
        <taxon>Platyhelminthes</taxon>
        <taxon>Trematoda</taxon>
        <taxon>Digenea</taxon>
        <taxon>Strigeidida</taxon>
        <taxon>Schistosomatoidea</taxon>
        <taxon>Schistosomatidae</taxon>
        <taxon>Schistosoma</taxon>
    </lineage>
</organism>
<evidence type="ECO:0000256" key="12">
    <source>
        <dbReference type="RuleBase" id="RU364031"/>
    </source>
</evidence>
<protein>
    <recommendedName>
        <fullName evidence="12">Succinate dehydrogenase [ubiquinone] cytochrome b small subunit</fullName>
    </recommendedName>
</protein>
<dbReference type="GO" id="GO:0020037">
    <property type="term" value="F:heme binding"/>
    <property type="evidence" value="ECO:0007669"/>
    <property type="project" value="TreeGrafter"/>
</dbReference>
<dbReference type="GO" id="GO:0046872">
    <property type="term" value="F:metal ion binding"/>
    <property type="evidence" value="ECO:0007669"/>
    <property type="project" value="UniProtKB-KW"/>
</dbReference>
<dbReference type="EMBL" id="UZAI01000554">
    <property type="protein sequence ID" value="VDO54269.1"/>
    <property type="molecule type" value="Genomic_DNA"/>
</dbReference>
<evidence type="ECO:0000256" key="10">
    <source>
        <dbReference type="PIRSR" id="PIRSR607992-1"/>
    </source>
</evidence>
<dbReference type="STRING" id="48269.A0A183LEK1"/>
<dbReference type="Pfam" id="PF05328">
    <property type="entry name" value="CybS"/>
    <property type="match status" value="1"/>
</dbReference>
<feature type="transmembrane region" description="Helical" evidence="12">
    <location>
        <begin position="47"/>
        <end position="73"/>
    </location>
</feature>
<evidence type="ECO:0000256" key="2">
    <source>
        <dbReference type="ARBA" id="ARBA00007294"/>
    </source>
</evidence>
<evidence type="ECO:0000256" key="6">
    <source>
        <dbReference type="ARBA" id="ARBA00022946"/>
    </source>
</evidence>
<keyword evidence="5 12" id="KW-0999">Mitochondrion inner membrane</keyword>
<keyword evidence="11 12" id="KW-0479">Metal-binding</keyword>
<evidence type="ECO:0000256" key="7">
    <source>
        <dbReference type="ARBA" id="ARBA00022989"/>
    </source>
</evidence>
<keyword evidence="12" id="KW-0349">Heme</keyword>
<dbReference type="Gene3D" id="1.20.1300.10">
    <property type="entry name" value="Fumarate reductase/succinate dehydrogenase, transmembrane subunit"/>
    <property type="match status" value="1"/>
</dbReference>
<keyword evidence="9 12" id="KW-0472">Membrane</keyword>
<dbReference type="Proteomes" id="UP000277204">
    <property type="component" value="Unassembled WGS sequence"/>
</dbReference>
<dbReference type="CDD" id="cd03496">
    <property type="entry name" value="SQR_TypeC_CybS"/>
    <property type="match status" value="1"/>
</dbReference>
<keyword evidence="11" id="KW-0408">Iron</keyword>
<dbReference type="InterPro" id="IPR034804">
    <property type="entry name" value="SQR/QFR_C/D"/>
</dbReference>
<feature type="binding site" evidence="10">
    <location>
        <position position="149"/>
    </location>
    <ligand>
        <name>a ubiquinone</name>
        <dbReference type="ChEBI" id="CHEBI:16389"/>
        <note>ligand shared with IP/SDHB</note>
    </ligand>
</feature>
<keyword evidence="4 12" id="KW-0812">Transmembrane</keyword>
<evidence type="ECO:0000256" key="4">
    <source>
        <dbReference type="ARBA" id="ARBA00022692"/>
    </source>
</evidence>
<dbReference type="GO" id="GO:0005743">
    <property type="term" value="C:mitochondrial inner membrane"/>
    <property type="evidence" value="ECO:0007669"/>
    <property type="project" value="UniProtKB-SubCell"/>
</dbReference>
<dbReference type="GO" id="GO:0048039">
    <property type="term" value="F:ubiquinone binding"/>
    <property type="evidence" value="ECO:0007669"/>
    <property type="project" value="TreeGrafter"/>
</dbReference>
<keyword evidence="14" id="KW-1185">Reference proteome</keyword>
<feature type="transmembrane region" description="Helical" evidence="12">
    <location>
        <begin position="125"/>
        <end position="146"/>
    </location>
</feature>
<keyword evidence="6 12" id="KW-0809">Transit peptide</keyword>
<evidence type="ECO:0000256" key="3">
    <source>
        <dbReference type="ARBA" id="ARBA00022448"/>
    </source>
</evidence>
<evidence type="ECO:0000256" key="11">
    <source>
        <dbReference type="PIRSR" id="PIRSR607992-2"/>
    </source>
</evidence>
<keyword evidence="3 12" id="KW-0813">Transport</keyword>
<evidence type="ECO:0000313" key="14">
    <source>
        <dbReference type="Proteomes" id="UP000277204"/>
    </source>
</evidence>
<keyword evidence="8 12" id="KW-0496">Mitochondrion</keyword>
<keyword evidence="12" id="KW-0249">Electron transport</keyword>
<reference evidence="13 14" key="1">
    <citation type="submission" date="2018-11" db="EMBL/GenBank/DDBJ databases">
        <authorList>
            <consortium name="Pathogen Informatics"/>
        </authorList>
    </citation>
    <scope>NUCLEOTIDE SEQUENCE [LARGE SCALE GENOMIC DNA]</scope>
    <source>
        <strain evidence="13 14">Zambia</strain>
    </source>
</reference>
<evidence type="ECO:0000256" key="1">
    <source>
        <dbReference type="ARBA" id="ARBA00004448"/>
    </source>
</evidence>
<evidence type="ECO:0000256" key="5">
    <source>
        <dbReference type="ARBA" id="ARBA00022792"/>
    </source>
</evidence>
<dbReference type="GO" id="GO:0006099">
    <property type="term" value="P:tricarboxylic acid cycle"/>
    <property type="evidence" value="ECO:0007669"/>
    <property type="project" value="UniProtKB-KW"/>
</dbReference>
<name>A0A183LEK1_9TREM</name>
<keyword evidence="12" id="KW-0816">Tricarboxylic acid cycle</keyword>
<comment type="function">
    <text evidence="12">Membrane-anchoring subunit of succinate dehydrogenase (SDH) that is involved in complex II of the mitochondrial electron transport chain and is responsible for transferring electrons from succinate to ubiquinone (coenzyme Q).</text>
</comment>
<comment type="subcellular location">
    <subcellularLocation>
        <location evidence="1 12">Mitochondrion inner membrane</location>
        <topology evidence="1 12">Multi-pass membrane protein</topology>
    </subcellularLocation>
</comment>
<accession>A0A183LEK1</accession>
<dbReference type="GO" id="GO:0006121">
    <property type="term" value="P:mitochondrial electron transport, succinate to ubiquinone"/>
    <property type="evidence" value="ECO:0007669"/>
    <property type="project" value="TreeGrafter"/>
</dbReference>
<gene>
    <name evidence="13" type="ORF">SMRZ_LOCUS2226</name>
</gene>
<dbReference type="AlphaFoldDB" id="A0A183LEK1"/>
<feature type="transmembrane region" description="Helical" evidence="12">
    <location>
        <begin position="166"/>
        <end position="183"/>
    </location>
</feature>
<evidence type="ECO:0000256" key="9">
    <source>
        <dbReference type="ARBA" id="ARBA00023136"/>
    </source>
</evidence>
<proteinExistence type="inferred from homology"/>